<sequence>MSNRERGYFEGAIHHVWQKGNNNEYIFKDPKVKQFFIKQLKEYKKKFNYNLFAYVIMDNHYHLLIQTFNNNIGEVMFHINNVTSKFIRDYLGYTGHIFKGRYNSKLVETDEYFLWLIRYIHRNPIRAGICSNVSSYKWSSHFFYVKGYSNFVNVTFPLSLLNSNKSKSIELYLNLMNINGNEKTLDDDFKFISKNFSFFKPENVHEDIKFEIPRRPSLQEILDSFKLPDEDIILLKSGSRRRNLTPIKLELIKKAINEKYTLTEIASFLNVSQTAISNILYRSSNK</sequence>
<dbReference type="Pfam" id="PF01797">
    <property type="entry name" value="Y1_Tnp"/>
    <property type="match status" value="1"/>
</dbReference>
<dbReference type="GO" id="GO:0006313">
    <property type="term" value="P:DNA transposition"/>
    <property type="evidence" value="ECO:0007669"/>
    <property type="project" value="InterPro"/>
</dbReference>
<evidence type="ECO:0000313" key="3">
    <source>
        <dbReference type="Proteomes" id="UP000184423"/>
    </source>
</evidence>
<organism evidence="2 3">
    <name type="scientific">Caloramator proteoclasticus DSM 10124</name>
    <dbReference type="NCBI Taxonomy" id="1121262"/>
    <lineage>
        <taxon>Bacteria</taxon>
        <taxon>Bacillati</taxon>
        <taxon>Bacillota</taxon>
        <taxon>Clostridia</taxon>
        <taxon>Eubacteriales</taxon>
        <taxon>Clostridiaceae</taxon>
        <taxon>Caloramator</taxon>
    </lineage>
</organism>
<dbReference type="AlphaFoldDB" id="A0A1M4W1F0"/>
<dbReference type="GO" id="GO:0004803">
    <property type="term" value="F:transposase activity"/>
    <property type="evidence" value="ECO:0007669"/>
    <property type="project" value="InterPro"/>
</dbReference>
<dbReference type="RefSeq" id="WP_073248217.1">
    <property type="nucleotide sequence ID" value="NZ_FQVG01000014.1"/>
</dbReference>
<proteinExistence type="predicted"/>
<dbReference type="InterPro" id="IPR036515">
    <property type="entry name" value="Transposase_17_sf"/>
</dbReference>
<name>A0A1M4W1F0_9CLOT</name>
<evidence type="ECO:0000259" key="1">
    <source>
        <dbReference type="SMART" id="SM01321"/>
    </source>
</evidence>
<accession>A0A1M4W1F0</accession>
<gene>
    <name evidence="2" type="ORF">SAMN02746091_01041</name>
</gene>
<feature type="domain" description="Transposase IS200-like" evidence="1">
    <location>
        <begin position="9"/>
        <end position="123"/>
    </location>
</feature>
<reference evidence="3" key="1">
    <citation type="submission" date="2016-11" db="EMBL/GenBank/DDBJ databases">
        <authorList>
            <person name="Varghese N."/>
            <person name="Submissions S."/>
        </authorList>
    </citation>
    <scope>NUCLEOTIDE SEQUENCE [LARGE SCALE GENOMIC DNA]</scope>
    <source>
        <strain evidence="3">DSM 10124</strain>
    </source>
</reference>
<protein>
    <submittedName>
        <fullName evidence="2">REP element-mobilizing transposase RayT</fullName>
    </submittedName>
</protein>
<evidence type="ECO:0000313" key="2">
    <source>
        <dbReference type="EMBL" id="SHE74970.1"/>
    </source>
</evidence>
<dbReference type="PANTHER" id="PTHR34322:SF2">
    <property type="entry name" value="TRANSPOSASE IS200-LIKE DOMAIN-CONTAINING PROTEIN"/>
    <property type="match status" value="1"/>
</dbReference>
<dbReference type="Proteomes" id="UP000184423">
    <property type="component" value="Unassembled WGS sequence"/>
</dbReference>
<dbReference type="SUPFAM" id="SSF143422">
    <property type="entry name" value="Transposase IS200-like"/>
    <property type="match status" value="1"/>
</dbReference>
<keyword evidence="3" id="KW-1185">Reference proteome</keyword>
<dbReference type="InterPro" id="IPR002686">
    <property type="entry name" value="Transposase_17"/>
</dbReference>
<dbReference type="PANTHER" id="PTHR34322">
    <property type="entry name" value="TRANSPOSASE, Y1_TNP DOMAIN-CONTAINING"/>
    <property type="match status" value="1"/>
</dbReference>
<dbReference type="GO" id="GO:0003677">
    <property type="term" value="F:DNA binding"/>
    <property type="evidence" value="ECO:0007669"/>
    <property type="project" value="InterPro"/>
</dbReference>
<dbReference type="SMART" id="SM01321">
    <property type="entry name" value="Y1_Tnp"/>
    <property type="match status" value="1"/>
</dbReference>
<dbReference type="EMBL" id="FQVG01000014">
    <property type="protein sequence ID" value="SHE74970.1"/>
    <property type="molecule type" value="Genomic_DNA"/>
</dbReference>
<dbReference type="Gene3D" id="3.30.70.1290">
    <property type="entry name" value="Transposase IS200-like"/>
    <property type="match status" value="1"/>
</dbReference>